<keyword evidence="4" id="KW-0732">Signal</keyword>
<dbReference type="PROSITE" id="PS50293">
    <property type="entry name" value="TPR_REGION"/>
    <property type="match status" value="1"/>
</dbReference>
<reference evidence="6" key="1">
    <citation type="submission" date="2016-11" db="EMBL/GenBank/DDBJ databases">
        <authorList>
            <person name="Varghese N."/>
            <person name="Submissions S."/>
        </authorList>
    </citation>
    <scope>NUCLEOTIDE SEQUENCE [LARGE SCALE GENOMIC DNA]</scope>
    <source>
        <strain evidence="6">DSM 27370</strain>
    </source>
</reference>
<evidence type="ECO:0000256" key="1">
    <source>
        <dbReference type="ARBA" id="ARBA00022737"/>
    </source>
</evidence>
<evidence type="ECO:0000313" key="5">
    <source>
        <dbReference type="EMBL" id="SHF08099.1"/>
    </source>
</evidence>
<dbReference type="PANTHER" id="PTHR44943:SF4">
    <property type="entry name" value="TPR REPEAT-CONTAINING PROTEIN MJ0798"/>
    <property type="match status" value="1"/>
</dbReference>
<keyword evidence="2 3" id="KW-0802">TPR repeat</keyword>
<feature type="repeat" description="TPR" evidence="3">
    <location>
        <begin position="128"/>
        <end position="161"/>
    </location>
</feature>
<sequence length="345" mass="40094">MRFLLISFFIFISCSLTAYSQPSSDKLIRKGVSLHDKGRYNDAISYYQQALKANPSSMSATYEMALSYLMLKDYDNALKYSTKVINANFKPLLVDAYCVKSTALSEMNKLDQSIKLLNEGLERCGDEYLIHYNLGLSYFKMKNLRLSIYHLQKAIEIDTTHPSAFLLYAYVLSDSERWVQSFMAFHFFLLLEPNTDRSKDAFGEMYDIITQKIPNGSPLLTPEDGIDRQKLYDQLRNIQPKIDDQRFQYAFFEQASRQIFFTLGQMQDDSRKGLLWDFFVPIYSEILESGYFDTYCRYTSVSYFPVSLEWWNSNTNKVDGFISWFEDGQGTTANDNDDFGDDSDM</sequence>
<dbReference type="SMART" id="SM00028">
    <property type="entry name" value="TPR"/>
    <property type="match status" value="4"/>
</dbReference>
<evidence type="ECO:0000256" key="4">
    <source>
        <dbReference type="SAM" id="SignalP"/>
    </source>
</evidence>
<keyword evidence="6" id="KW-1185">Reference proteome</keyword>
<dbReference type="AlphaFoldDB" id="A0A1M4YQH2"/>
<dbReference type="InterPro" id="IPR011990">
    <property type="entry name" value="TPR-like_helical_dom_sf"/>
</dbReference>
<dbReference type="PROSITE" id="PS50005">
    <property type="entry name" value="TPR"/>
    <property type="match status" value="2"/>
</dbReference>
<organism evidence="5 6">
    <name type="scientific">Dysgonomonas macrotermitis</name>
    <dbReference type="NCBI Taxonomy" id="1346286"/>
    <lineage>
        <taxon>Bacteria</taxon>
        <taxon>Pseudomonadati</taxon>
        <taxon>Bacteroidota</taxon>
        <taxon>Bacteroidia</taxon>
        <taxon>Bacteroidales</taxon>
        <taxon>Dysgonomonadaceae</taxon>
        <taxon>Dysgonomonas</taxon>
    </lineage>
</organism>
<gene>
    <name evidence="5" type="ORF">SAMN05444362_103243</name>
</gene>
<dbReference type="PANTHER" id="PTHR44943">
    <property type="entry name" value="CELLULOSE SYNTHASE OPERON PROTEIN C"/>
    <property type="match status" value="1"/>
</dbReference>
<dbReference type="EMBL" id="FQUC01000003">
    <property type="protein sequence ID" value="SHF08099.1"/>
    <property type="molecule type" value="Genomic_DNA"/>
</dbReference>
<dbReference type="RefSeq" id="WP_062177712.1">
    <property type="nucleotide sequence ID" value="NZ_BBXL01000003.1"/>
</dbReference>
<dbReference type="InterPro" id="IPR051685">
    <property type="entry name" value="Ycf3/AcsC/BcsC/TPR_MFPF"/>
</dbReference>
<evidence type="ECO:0000313" key="6">
    <source>
        <dbReference type="Proteomes" id="UP000184480"/>
    </source>
</evidence>
<feature type="signal peptide" evidence="4">
    <location>
        <begin position="1"/>
        <end position="20"/>
    </location>
</feature>
<dbReference type="Proteomes" id="UP000184480">
    <property type="component" value="Unassembled WGS sequence"/>
</dbReference>
<evidence type="ECO:0000256" key="2">
    <source>
        <dbReference type="ARBA" id="ARBA00022803"/>
    </source>
</evidence>
<dbReference type="InterPro" id="IPR019734">
    <property type="entry name" value="TPR_rpt"/>
</dbReference>
<dbReference type="Gene3D" id="1.25.40.10">
    <property type="entry name" value="Tetratricopeptide repeat domain"/>
    <property type="match status" value="1"/>
</dbReference>
<dbReference type="STRING" id="1346286.SAMN05444362_103243"/>
<evidence type="ECO:0000256" key="3">
    <source>
        <dbReference type="PROSITE-ProRule" id="PRU00339"/>
    </source>
</evidence>
<name>A0A1M4YQH2_9BACT</name>
<dbReference type="Pfam" id="PF13432">
    <property type="entry name" value="TPR_16"/>
    <property type="match status" value="1"/>
</dbReference>
<feature type="chain" id="PRO_5009908489" evidence="4">
    <location>
        <begin position="21"/>
        <end position="345"/>
    </location>
</feature>
<dbReference type="Pfam" id="PF00515">
    <property type="entry name" value="TPR_1"/>
    <property type="match status" value="1"/>
</dbReference>
<accession>A0A1M4YQH2</accession>
<dbReference type="SUPFAM" id="SSF48452">
    <property type="entry name" value="TPR-like"/>
    <property type="match status" value="1"/>
</dbReference>
<proteinExistence type="predicted"/>
<keyword evidence="1" id="KW-0677">Repeat</keyword>
<dbReference type="OrthoDB" id="793001at2"/>
<feature type="repeat" description="TPR" evidence="3">
    <location>
        <begin position="24"/>
        <end position="57"/>
    </location>
</feature>
<protein>
    <submittedName>
        <fullName evidence="5">Tetratricopeptide repeat-containing protein</fullName>
    </submittedName>
</protein>